<reference evidence="3" key="1">
    <citation type="submission" date="2017-09" db="EMBL/GenBank/DDBJ databases">
        <authorList>
            <person name="Varghese N."/>
            <person name="Submissions S."/>
        </authorList>
    </citation>
    <scope>NUCLEOTIDE SEQUENCE [LARGE SCALE GENOMIC DNA]</scope>
    <source>
        <strain evidence="3">DSM 27208</strain>
    </source>
</reference>
<protein>
    <recommendedName>
        <fullName evidence="4">DUF3006 domain-containing protein</fullName>
    </recommendedName>
</protein>
<name>A0A285P0I7_NATPI</name>
<feature type="region of interest" description="Disordered" evidence="1">
    <location>
        <begin position="63"/>
        <end position="94"/>
    </location>
</feature>
<evidence type="ECO:0008006" key="4">
    <source>
        <dbReference type="Google" id="ProtNLM"/>
    </source>
</evidence>
<accession>A0A285P0I7</accession>
<dbReference type="AlphaFoldDB" id="A0A285P0I7"/>
<dbReference type="RefSeq" id="WP_097009353.1">
    <property type="nucleotide sequence ID" value="NZ_OBEJ01000003.1"/>
</dbReference>
<gene>
    <name evidence="2" type="ORF">SAMN06269185_2436</name>
</gene>
<dbReference type="EMBL" id="OBEJ01000003">
    <property type="protein sequence ID" value="SNZ15254.1"/>
    <property type="molecule type" value="Genomic_DNA"/>
</dbReference>
<dbReference type="OrthoDB" id="299121at2157"/>
<dbReference type="Pfam" id="PF11213">
    <property type="entry name" value="DUF3006"/>
    <property type="match status" value="1"/>
</dbReference>
<dbReference type="Proteomes" id="UP000219453">
    <property type="component" value="Unassembled WGS sequence"/>
</dbReference>
<dbReference type="InterPro" id="IPR021377">
    <property type="entry name" value="DUF3006"/>
</dbReference>
<evidence type="ECO:0000313" key="2">
    <source>
        <dbReference type="EMBL" id="SNZ15254.1"/>
    </source>
</evidence>
<evidence type="ECO:0000313" key="3">
    <source>
        <dbReference type="Proteomes" id="UP000219453"/>
    </source>
</evidence>
<sequence>MDSRQLTGVIDRFEGDLAVVLLEADGDVVDETTVERDELPEDAAHANAVLSVTLAEDTVLDVTYDDEETTQREQDARERFDRLAERPPSDENDS</sequence>
<proteinExistence type="predicted"/>
<evidence type="ECO:0000256" key="1">
    <source>
        <dbReference type="SAM" id="MobiDB-lite"/>
    </source>
</evidence>
<feature type="compositionally biased region" description="Basic and acidic residues" evidence="1">
    <location>
        <begin position="69"/>
        <end position="94"/>
    </location>
</feature>
<organism evidence="2 3">
    <name type="scientific">Natronoarchaeum philippinense</name>
    <dbReference type="NCBI Taxonomy" id="558529"/>
    <lineage>
        <taxon>Archaea</taxon>
        <taxon>Methanobacteriati</taxon>
        <taxon>Methanobacteriota</taxon>
        <taxon>Stenosarchaea group</taxon>
        <taxon>Halobacteria</taxon>
        <taxon>Halobacteriales</taxon>
        <taxon>Natronoarchaeaceae</taxon>
    </lineage>
</organism>
<keyword evidence="3" id="KW-1185">Reference proteome</keyword>